<feature type="compositionally biased region" description="Basic and acidic residues" evidence="1">
    <location>
        <begin position="454"/>
        <end position="463"/>
    </location>
</feature>
<feature type="compositionally biased region" description="Low complexity" evidence="1">
    <location>
        <begin position="77"/>
        <end position="89"/>
    </location>
</feature>
<keyword evidence="5" id="KW-1185">Reference proteome</keyword>
<evidence type="ECO:0000256" key="1">
    <source>
        <dbReference type="SAM" id="MobiDB-lite"/>
    </source>
</evidence>
<proteinExistence type="predicted"/>
<dbReference type="AlphaFoldDB" id="G7I5T6"/>
<dbReference type="PaxDb" id="3880-AES58925"/>
<evidence type="ECO:0000313" key="3">
    <source>
        <dbReference type="EMBL" id="AES58925.1"/>
    </source>
</evidence>
<dbReference type="EMBL" id="CM001217">
    <property type="protein sequence ID" value="AES58925.1"/>
    <property type="molecule type" value="Genomic_DNA"/>
</dbReference>
<feature type="domain" description="Putative plant transposon protein" evidence="2">
    <location>
        <begin position="209"/>
        <end position="386"/>
    </location>
</feature>
<gene>
    <name evidence="3" type="ordered locus">MTR_1g011360</name>
</gene>
<sequence>MARTKTTCPPSEDDSTPINQSESSFQTAADESNSSPLNETPVHTILPDEIITVTKTTKTSKPKKAIKPKATRKSSRLKSGSSTSKTKTISHIDLTDSLEKDDGDETLSEFIKTSKAESKKKKGKTQVIETPSASETSEKESSEEEEEEKETTPPKKHGKGKDVKLIASLRKAEKEAKQSQRPVSKAKYFDFADLKKKNWNLREYTDSQDWSSFVSLQDLTFENLVREFYSSMKIKEKKKEKILISTVKGVEIKITKDFLSKALRIPNEGNELFFPSWFHEMKVSRNKLIVEYTKPDLPFNSTNLKDVPKILHNMIRHTLLPRSGTFEVVTDTDLCIMYHMITKKKLNLCYIILQHMTDSCLNPKHSNAALAYGMHITSILKAAKVNLEGEDGDYCFMRFTSKTLAQLHITTSNMPTPVSSQTTSSVKRHSVQNVKKPSKKRKLEKVRNLSSIQRQEEENSPEKEESDDEMADSPPKDGEPSDVNLFQDIAENAKEILQQNAEDQNVEDSEKEEDVAGQEKMQEEEEEDVSQETEEEPTQDEHHIAAISEEELQNVDSTDTAEVQNVDTPPTEQLQKVNEVEENTEPTAQEVAYDVAKGSQENDQDMQDVAEILVSQRMSEGHDEMDPQEFEQADNQTGFDLNMEDPSTDLHVYQDAQPENNEEVQAHEMIQELQEIPAIIVQNVQTNASAEPSLPQENEMSADPIPQASGSLPSDEVHLMAQQTPQNQNLNFSASTMESEVGKFFVSPLLTPSVLPSPITNKTTSKLPNIPDLFESLDTFVTKDGHSKEKVEASAPAPSVKPSKAEKMAARALRVSTKTHKIACVLAKWTIDVHAPGLALDPPVFEDPSVFDSEPSSDSGDSTP</sequence>
<feature type="region of interest" description="Disordered" evidence="1">
    <location>
        <begin position="413"/>
        <end position="588"/>
    </location>
</feature>
<feature type="compositionally biased region" description="Basic residues" evidence="1">
    <location>
        <begin position="426"/>
        <end position="444"/>
    </location>
</feature>
<dbReference type="Proteomes" id="UP000002051">
    <property type="component" value="Unassembled WGS sequence"/>
</dbReference>
<evidence type="ECO:0000313" key="5">
    <source>
        <dbReference type="Proteomes" id="UP000002051"/>
    </source>
</evidence>
<dbReference type="HOGENOM" id="CLU_019545_0_0_1"/>
<reference evidence="3 5" key="2">
    <citation type="journal article" date="2014" name="BMC Genomics">
        <title>An improved genome release (version Mt4.0) for the model legume Medicago truncatula.</title>
        <authorList>
            <person name="Tang H."/>
            <person name="Krishnakumar V."/>
            <person name="Bidwell S."/>
            <person name="Rosen B."/>
            <person name="Chan A."/>
            <person name="Zhou S."/>
            <person name="Gentzbittel L."/>
            <person name="Childs K.L."/>
            <person name="Yandell M."/>
            <person name="Gundlach H."/>
            <person name="Mayer K.F."/>
            <person name="Schwartz D.C."/>
            <person name="Town C.D."/>
        </authorList>
    </citation>
    <scope>GENOME REANNOTATION</scope>
    <source>
        <strain evidence="4 5">cv. Jemalong A17</strain>
    </source>
</reference>
<evidence type="ECO:0000259" key="2">
    <source>
        <dbReference type="Pfam" id="PF20167"/>
    </source>
</evidence>
<feature type="compositionally biased region" description="Low complexity" evidence="1">
    <location>
        <begin position="415"/>
        <end position="425"/>
    </location>
</feature>
<feature type="compositionally biased region" description="Polar residues" evidence="1">
    <location>
        <begin position="554"/>
        <end position="576"/>
    </location>
</feature>
<feature type="compositionally biased region" description="Basic residues" evidence="1">
    <location>
        <begin position="58"/>
        <end position="76"/>
    </location>
</feature>
<feature type="compositionally biased region" description="Polar residues" evidence="1">
    <location>
        <begin position="854"/>
        <end position="864"/>
    </location>
</feature>
<reference evidence="3 5" key="1">
    <citation type="journal article" date="2011" name="Nature">
        <title>The Medicago genome provides insight into the evolution of rhizobial symbioses.</title>
        <authorList>
            <person name="Young N.D."/>
            <person name="Debelle F."/>
            <person name="Oldroyd G.E."/>
            <person name="Geurts R."/>
            <person name="Cannon S.B."/>
            <person name="Udvardi M.K."/>
            <person name="Benedito V.A."/>
            <person name="Mayer K.F."/>
            <person name="Gouzy J."/>
            <person name="Schoof H."/>
            <person name="Van de Peer Y."/>
            <person name="Proost S."/>
            <person name="Cook D.R."/>
            <person name="Meyers B.C."/>
            <person name="Spannagl M."/>
            <person name="Cheung F."/>
            <person name="De Mita S."/>
            <person name="Krishnakumar V."/>
            <person name="Gundlach H."/>
            <person name="Zhou S."/>
            <person name="Mudge J."/>
            <person name="Bharti A.K."/>
            <person name="Murray J.D."/>
            <person name="Naoumkina M.A."/>
            <person name="Rosen B."/>
            <person name="Silverstein K.A."/>
            <person name="Tang H."/>
            <person name="Rombauts S."/>
            <person name="Zhao P.X."/>
            <person name="Zhou P."/>
            <person name="Barbe V."/>
            <person name="Bardou P."/>
            <person name="Bechner M."/>
            <person name="Bellec A."/>
            <person name="Berger A."/>
            <person name="Berges H."/>
            <person name="Bidwell S."/>
            <person name="Bisseling T."/>
            <person name="Choisne N."/>
            <person name="Couloux A."/>
            <person name="Denny R."/>
            <person name="Deshpande S."/>
            <person name="Dai X."/>
            <person name="Doyle J.J."/>
            <person name="Dudez A.M."/>
            <person name="Farmer A.D."/>
            <person name="Fouteau S."/>
            <person name="Franken C."/>
            <person name="Gibelin C."/>
            <person name="Gish J."/>
            <person name="Goldstein S."/>
            <person name="Gonzalez A.J."/>
            <person name="Green P.J."/>
            <person name="Hallab A."/>
            <person name="Hartog M."/>
            <person name="Hua A."/>
            <person name="Humphray S.J."/>
            <person name="Jeong D.H."/>
            <person name="Jing Y."/>
            <person name="Jocker A."/>
            <person name="Kenton S.M."/>
            <person name="Kim D.J."/>
            <person name="Klee K."/>
            <person name="Lai H."/>
            <person name="Lang C."/>
            <person name="Lin S."/>
            <person name="Macmil S.L."/>
            <person name="Magdelenat G."/>
            <person name="Matthews L."/>
            <person name="McCorrison J."/>
            <person name="Monaghan E.L."/>
            <person name="Mun J.H."/>
            <person name="Najar F.Z."/>
            <person name="Nicholson C."/>
            <person name="Noirot C."/>
            <person name="O'Bleness M."/>
            <person name="Paule C.R."/>
            <person name="Poulain J."/>
            <person name="Prion F."/>
            <person name="Qin B."/>
            <person name="Qu C."/>
            <person name="Retzel E.F."/>
            <person name="Riddle C."/>
            <person name="Sallet E."/>
            <person name="Samain S."/>
            <person name="Samson N."/>
            <person name="Sanders I."/>
            <person name="Saurat O."/>
            <person name="Scarpelli C."/>
            <person name="Schiex T."/>
            <person name="Segurens B."/>
            <person name="Severin A.J."/>
            <person name="Sherrier D.J."/>
            <person name="Shi R."/>
            <person name="Sims S."/>
            <person name="Singer S.R."/>
            <person name="Sinharoy S."/>
            <person name="Sterck L."/>
            <person name="Viollet A."/>
            <person name="Wang B.B."/>
            <person name="Wang K."/>
            <person name="Wang M."/>
            <person name="Wang X."/>
            <person name="Warfsmann J."/>
            <person name="Weissenbach J."/>
            <person name="White D.D."/>
            <person name="White J.D."/>
            <person name="Wiley G.B."/>
            <person name="Wincker P."/>
            <person name="Xing Y."/>
            <person name="Yang L."/>
            <person name="Yao Z."/>
            <person name="Ying F."/>
            <person name="Zhai J."/>
            <person name="Zhou L."/>
            <person name="Zuber A."/>
            <person name="Denarie J."/>
            <person name="Dixon R.A."/>
            <person name="May G.D."/>
            <person name="Schwartz D.C."/>
            <person name="Rogers J."/>
            <person name="Quetier F."/>
            <person name="Town C.D."/>
            <person name="Roe B.A."/>
        </authorList>
    </citation>
    <scope>NUCLEOTIDE SEQUENCE [LARGE SCALE GENOMIC DNA]</scope>
    <source>
        <strain evidence="3">A17</strain>
        <strain evidence="4 5">cv. Jemalong A17</strain>
    </source>
</reference>
<evidence type="ECO:0000313" key="4">
    <source>
        <dbReference type="EnsemblPlants" id="AES58925"/>
    </source>
</evidence>
<dbReference type="Pfam" id="PF20167">
    <property type="entry name" value="Transposase_32"/>
    <property type="match status" value="1"/>
</dbReference>
<accession>G7I5T6</accession>
<name>G7I5T6_MEDTR</name>
<protein>
    <recommendedName>
        <fullName evidence="2">Putative plant transposon protein domain-containing protein</fullName>
    </recommendedName>
</protein>
<feature type="region of interest" description="Disordered" evidence="1">
    <location>
        <begin position="844"/>
        <end position="864"/>
    </location>
</feature>
<feature type="region of interest" description="Disordered" evidence="1">
    <location>
        <begin position="1"/>
        <end position="162"/>
    </location>
</feature>
<reference evidence="4" key="3">
    <citation type="submission" date="2015-04" db="UniProtKB">
        <authorList>
            <consortium name="EnsemblPlants"/>
        </authorList>
    </citation>
    <scope>IDENTIFICATION</scope>
    <source>
        <strain evidence="4">cv. Jemalong A17</strain>
    </source>
</reference>
<organism evidence="3 5">
    <name type="scientific">Medicago truncatula</name>
    <name type="common">Barrel medic</name>
    <name type="synonym">Medicago tribuloides</name>
    <dbReference type="NCBI Taxonomy" id="3880"/>
    <lineage>
        <taxon>Eukaryota</taxon>
        <taxon>Viridiplantae</taxon>
        <taxon>Streptophyta</taxon>
        <taxon>Embryophyta</taxon>
        <taxon>Tracheophyta</taxon>
        <taxon>Spermatophyta</taxon>
        <taxon>Magnoliopsida</taxon>
        <taxon>eudicotyledons</taxon>
        <taxon>Gunneridae</taxon>
        <taxon>Pentapetalae</taxon>
        <taxon>rosids</taxon>
        <taxon>fabids</taxon>
        <taxon>Fabales</taxon>
        <taxon>Fabaceae</taxon>
        <taxon>Papilionoideae</taxon>
        <taxon>50 kb inversion clade</taxon>
        <taxon>NPAAA clade</taxon>
        <taxon>Hologalegina</taxon>
        <taxon>IRL clade</taxon>
        <taxon>Trifolieae</taxon>
        <taxon>Medicago</taxon>
    </lineage>
</organism>
<dbReference type="InterPro" id="IPR046796">
    <property type="entry name" value="Transposase_32_dom"/>
</dbReference>
<dbReference type="EnsemblPlants" id="AES58925">
    <property type="protein sequence ID" value="AES58925"/>
    <property type="gene ID" value="MTR_1g011360"/>
</dbReference>
<feature type="region of interest" description="Disordered" evidence="1">
    <location>
        <begin position="785"/>
        <end position="805"/>
    </location>
</feature>
<feature type="compositionally biased region" description="Acidic residues" evidence="1">
    <location>
        <begin position="504"/>
        <end position="538"/>
    </location>
</feature>
<feature type="compositionally biased region" description="Polar residues" evidence="1">
    <location>
        <begin position="16"/>
        <end position="38"/>
    </location>
</feature>